<feature type="compositionally biased region" description="Basic and acidic residues" evidence="1">
    <location>
        <begin position="332"/>
        <end position="341"/>
    </location>
</feature>
<feature type="compositionally biased region" description="Basic and acidic residues" evidence="1">
    <location>
        <begin position="11"/>
        <end position="39"/>
    </location>
</feature>
<feature type="compositionally biased region" description="Pro residues" evidence="1">
    <location>
        <begin position="396"/>
        <end position="405"/>
    </location>
</feature>
<protein>
    <recommendedName>
        <fullName evidence="2">DUF8035 domain-containing protein</fullName>
    </recommendedName>
</protein>
<evidence type="ECO:0000313" key="3">
    <source>
        <dbReference type="EMBL" id="KAF2725275.1"/>
    </source>
</evidence>
<feature type="compositionally biased region" description="Pro residues" evidence="1">
    <location>
        <begin position="739"/>
        <end position="751"/>
    </location>
</feature>
<name>A0A9P4QGA8_9PEZI</name>
<feature type="compositionally biased region" description="Low complexity" evidence="1">
    <location>
        <begin position="319"/>
        <end position="328"/>
    </location>
</feature>
<feature type="compositionally biased region" description="Pro residues" evidence="1">
    <location>
        <begin position="184"/>
        <end position="193"/>
    </location>
</feature>
<sequence>MSRRYPTADLYEERERDFYTRPRQERNYDELDVDIRDTRSMGPPRSRAPPAETIVSGRVTERERIEGGPRRPDFLKEDYGRTQAGPLVVRKRFEEEDDYYTRAPRRRSSHESMRSRQPPDRREEDIDIRIRERERESVAPSRVSRYPRTEFRESIAPSRAPIREERTSNDEIEIRIRKEESEKPAPPPPPPPESVYEEIRFRRGGGERPAPPPAPRTEVEEKDIDIRIREREQSRAPSPPRSHFTSRGRREEEDIDIRIRERSSSRPAPSRMSRSHREDDDIDIRIRERSASRAAPSRAPRGRTEEEDIDIRIRERSMSRPAPRSMSRGTLVRRDEEEWLIRKKKRAPTPPPPPSPPRDYEKEEIIIRRRHRSVTPPREPTPEPEPEPEPPREPTPEPLPPPPDPIYERPIIREIITHHRHIDHGVERWRSPSPSPVREPTPEPPREPTPPPPSPPRQDDIDIEIRRKGVRNGKAYEEDIHIDVDRNENDRRTERAPSRAPSVAASRAVSRRSPSPARSRAISNWQDDIAAEADYYNRKALDRTYPGEGYNGATKDWGLVDIPPGTERVQMDGVGGGRQEITWERYNGERRSKFRTGDRVYESEYARGYSPAPREAARIEAPPPPAAPEPPKTETKKDEIDIRITRREEDVGGREVAAPKKKERLWTEITKDLVIKEAVDEMGYEYEETNDFFYVIEYLRYEDVLKLVELTEDIRRERRERIRELQWEREESERVTKMLPPPPASIPPPPISDRYHRHRDSGGSRWGEEKIYEKEYYRGKDGRRYR</sequence>
<dbReference type="PANTHER" id="PTHR48125">
    <property type="entry name" value="LP07818P1"/>
    <property type="match status" value="1"/>
</dbReference>
<keyword evidence="4" id="KW-1185">Reference proteome</keyword>
<feature type="region of interest" description="Disordered" evidence="1">
    <location>
        <begin position="611"/>
        <end position="638"/>
    </location>
</feature>
<feature type="compositionally biased region" description="Pro residues" evidence="1">
    <location>
        <begin position="447"/>
        <end position="456"/>
    </location>
</feature>
<feature type="compositionally biased region" description="Basic and acidic residues" evidence="1">
    <location>
        <begin position="474"/>
        <end position="497"/>
    </location>
</feature>
<feature type="compositionally biased region" description="Basic and acidic residues" evidence="1">
    <location>
        <begin position="248"/>
        <end position="264"/>
    </location>
</feature>
<feature type="compositionally biased region" description="Pro residues" evidence="1">
    <location>
        <begin position="621"/>
        <end position="630"/>
    </location>
</feature>
<feature type="compositionally biased region" description="Pro residues" evidence="1">
    <location>
        <begin position="348"/>
        <end position="357"/>
    </location>
</feature>
<reference evidence="3" key="1">
    <citation type="journal article" date="2020" name="Stud. Mycol.">
        <title>101 Dothideomycetes genomes: a test case for predicting lifestyles and emergence of pathogens.</title>
        <authorList>
            <person name="Haridas S."/>
            <person name="Albert R."/>
            <person name="Binder M."/>
            <person name="Bloem J."/>
            <person name="Labutti K."/>
            <person name="Salamov A."/>
            <person name="Andreopoulos B."/>
            <person name="Baker S."/>
            <person name="Barry K."/>
            <person name="Bills G."/>
            <person name="Bluhm B."/>
            <person name="Cannon C."/>
            <person name="Castanera R."/>
            <person name="Culley D."/>
            <person name="Daum C."/>
            <person name="Ezra D."/>
            <person name="Gonzalez J."/>
            <person name="Henrissat B."/>
            <person name="Kuo A."/>
            <person name="Liang C."/>
            <person name="Lipzen A."/>
            <person name="Lutzoni F."/>
            <person name="Magnuson J."/>
            <person name="Mondo S."/>
            <person name="Nolan M."/>
            <person name="Ohm R."/>
            <person name="Pangilinan J."/>
            <person name="Park H.-J."/>
            <person name="Ramirez L."/>
            <person name="Alfaro M."/>
            <person name="Sun H."/>
            <person name="Tritt A."/>
            <person name="Yoshinaga Y."/>
            <person name="Zwiers L.-H."/>
            <person name="Turgeon B."/>
            <person name="Goodwin S."/>
            <person name="Spatafora J."/>
            <person name="Crous P."/>
            <person name="Grigoriev I."/>
        </authorList>
    </citation>
    <scope>NUCLEOTIDE SEQUENCE</scope>
    <source>
        <strain evidence="3">CBS 116435</strain>
    </source>
</reference>
<feature type="compositionally biased region" description="Basic and acidic residues" evidence="1">
    <location>
        <begin position="59"/>
        <end position="80"/>
    </location>
</feature>
<feature type="region of interest" description="Disordered" evidence="1">
    <location>
        <begin position="542"/>
        <end position="576"/>
    </location>
</feature>
<comment type="caution">
    <text evidence="3">The sequence shown here is derived from an EMBL/GenBank/DDBJ whole genome shotgun (WGS) entry which is preliminary data.</text>
</comment>
<feature type="compositionally biased region" description="Basic and acidic residues" evidence="1">
    <location>
        <begin position="406"/>
        <end position="430"/>
    </location>
</feature>
<dbReference type="Proteomes" id="UP000799441">
    <property type="component" value="Unassembled WGS sequence"/>
</dbReference>
<feature type="compositionally biased region" description="Basic and acidic residues" evidence="1">
    <location>
        <begin position="109"/>
        <end position="137"/>
    </location>
</feature>
<feature type="domain" description="DUF8035" evidence="2">
    <location>
        <begin position="664"/>
        <end position="717"/>
    </location>
</feature>
<evidence type="ECO:0000256" key="1">
    <source>
        <dbReference type="SAM" id="MobiDB-lite"/>
    </source>
</evidence>
<dbReference type="AlphaFoldDB" id="A0A9P4QGA8"/>
<dbReference type="Pfam" id="PF26118">
    <property type="entry name" value="DUF8035"/>
    <property type="match status" value="1"/>
</dbReference>
<feature type="compositionally biased region" description="Basic and acidic residues" evidence="1">
    <location>
        <begin position="275"/>
        <end position="291"/>
    </location>
</feature>
<evidence type="ECO:0000259" key="2">
    <source>
        <dbReference type="Pfam" id="PF26118"/>
    </source>
</evidence>
<dbReference type="InterPro" id="IPR058348">
    <property type="entry name" value="DUF8035"/>
</dbReference>
<accession>A0A9P4QGA8</accession>
<feature type="compositionally biased region" description="Basic and acidic residues" evidence="1">
    <location>
        <begin position="457"/>
        <end position="467"/>
    </location>
</feature>
<feature type="compositionally biased region" description="Basic and acidic residues" evidence="1">
    <location>
        <begin position="161"/>
        <end position="183"/>
    </location>
</feature>
<dbReference type="OrthoDB" id="5410752at2759"/>
<feature type="region of interest" description="Disordered" evidence="1">
    <location>
        <begin position="1"/>
        <end position="521"/>
    </location>
</feature>
<feature type="region of interest" description="Disordered" evidence="1">
    <location>
        <begin position="733"/>
        <end position="766"/>
    </location>
</feature>
<feature type="compositionally biased region" description="Basic and acidic residues" evidence="1">
    <location>
        <begin position="358"/>
        <end position="367"/>
    </location>
</feature>
<feature type="compositionally biased region" description="Basic and acidic residues" evidence="1">
    <location>
        <begin position="224"/>
        <end position="234"/>
    </location>
</feature>
<gene>
    <name evidence="3" type="ORF">K431DRAFT_317757</name>
</gene>
<dbReference type="PANTHER" id="PTHR48125:SF10">
    <property type="entry name" value="OS12G0136300 PROTEIN"/>
    <property type="match status" value="1"/>
</dbReference>
<feature type="compositionally biased region" description="Low complexity" evidence="1">
    <location>
        <begin position="498"/>
        <end position="521"/>
    </location>
</feature>
<evidence type="ECO:0000313" key="4">
    <source>
        <dbReference type="Proteomes" id="UP000799441"/>
    </source>
</evidence>
<dbReference type="EMBL" id="MU003768">
    <property type="protein sequence ID" value="KAF2725275.1"/>
    <property type="molecule type" value="Genomic_DNA"/>
</dbReference>
<proteinExistence type="predicted"/>
<feature type="compositionally biased region" description="Basic and acidic residues" evidence="1">
    <location>
        <begin position="197"/>
        <end position="206"/>
    </location>
</feature>
<organism evidence="3 4">
    <name type="scientific">Polychaeton citri CBS 116435</name>
    <dbReference type="NCBI Taxonomy" id="1314669"/>
    <lineage>
        <taxon>Eukaryota</taxon>
        <taxon>Fungi</taxon>
        <taxon>Dikarya</taxon>
        <taxon>Ascomycota</taxon>
        <taxon>Pezizomycotina</taxon>
        <taxon>Dothideomycetes</taxon>
        <taxon>Dothideomycetidae</taxon>
        <taxon>Capnodiales</taxon>
        <taxon>Capnodiaceae</taxon>
        <taxon>Polychaeton</taxon>
    </lineage>
</organism>